<name>A0A2W1NPL5_9FLAO</name>
<organism evidence="2 3">
    <name type="scientific">Putridiphycobacter roseus</name>
    <dbReference type="NCBI Taxonomy" id="2219161"/>
    <lineage>
        <taxon>Bacteria</taxon>
        <taxon>Pseudomonadati</taxon>
        <taxon>Bacteroidota</taxon>
        <taxon>Flavobacteriia</taxon>
        <taxon>Flavobacteriales</taxon>
        <taxon>Crocinitomicaceae</taxon>
        <taxon>Putridiphycobacter</taxon>
    </lineage>
</organism>
<accession>A0A2W1NPL5</accession>
<dbReference type="InterPro" id="IPR026444">
    <property type="entry name" value="Secre_tail"/>
</dbReference>
<keyword evidence="1" id="KW-0732">Signal</keyword>
<dbReference type="RefSeq" id="WP_111062532.1">
    <property type="nucleotide sequence ID" value="NZ_JBHUCU010000027.1"/>
</dbReference>
<sequence length="49" mass="5614">MSTILDVNGRMLLKTIITKMETNFDVSIFGKGIYVVRMRKQLKGLKIVI</sequence>
<evidence type="ECO:0000256" key="1">
    <source>
        <dbReference type="ARBA" id="ARBA00022729"/>
    </source>
</evidence>
<keyword evidence="3" id="KW-1185">Reference proteome</keyword>
<evidence type="ECO:0008006" key="4">
    <source>
        <dbReference type="Google" id="ProtNLM"/>
    </source>
</evidence>
<proteinExistence type="predicted"/>
<gene>
    <name evidence="2" type="ORF">DNU06_07010</name>
</gene>
<dbReference type="Proteomes" id="UP000249248">
    <property type="component" value="Unassembled WGS sequence"/>
</dbReference>
<dbReference type="EMBL" id="QKSB01000003">
    <property type="protein sequence ID" value="PZE17572.1"/>
    <property type="molecule type" value="Genomic_DNA"/>
</dbReference>
<evidence type="ECO:0000313" key="3">
    <source>
        <dbReference type="Proteomes" id="UP000249248"/>
    </source>
</evidence>
<dbReference type="AlphaFoldDB" id="A0A2W1NPL5"/>
<reference evidence="2 3" key="1">
    <citation type="submission" date="2018-06" db="EMBL/GenBank/DDBJ databases">
        <title>The draft genome sequence of Crocinitomix sp. SM1701.</title>
        <authorList>
            <person name="Zhang X."/>
        </authorList>
    </citation>
    <scope>NUCLEOTIDE SEQUENCE [LARGE SCALE GENOMIC DNA]</scope>
    <source>
        <strain evidence="2 3">SM1701</strain>
    </source>
</reference>
<evidence type="ECO:0000313" key="2">
    <source>
        <dbReference type="EMBL" id="PZE17572.1"/>
    </source>
</evidence>
<dbReference type="NCBIfam" id="TIGR04183">
    <property type="entry name" value="Por_Secre_tail"/>
    <property type="match status" value="1"/>
</dbReference>
<comment type="caution">
    <text evidence="2">The sequence shown here is derived from an EMBL/GenBank/DDBJ whole genome shotgun (WGS) entry which is preliminary data.</text>
</comment>
<protein>
    <recommendedName>
        <fullName evidence="4">Secretion system C-terminal sorting domain-containing protein</fullName>
    </recommendedName>
</protein>